<feature type="compositionally biased region" description="Basic residues" evidence="1">
    <location>
        <begin position="162"/>
        <end position="171"/>
    </location>
</feature>
<name>A0A383WCP1_TETOB</name>
<feature type="region of interest" description="Disordered" evidence="1">
    <location>
        <begin position="92"/>
        <end position="207"/>
    </location>
</feature>
<dbReference type="SMART" id="SM00739">
    <property type="entry name" value="KOW"/>
    <property type="match status" value="2"/>
</dbReference>
<protein>
    <recommendedName>
        <fullName evidence="2">KOW domain-containing protein</fullName>
    </recommendedName>
</protein>
<feature type="domain" description="KOW" evidence="2">
    <location>
        <begin position="38"/>
        <end position="65"/>
    </location>
</feature>
<evidence type="ECO:0000313" key="3">
    <source>
        <dbReference type="EMBL" id="SZX74466.1"/>
    </source>
</evidence>
<sequence length="332" mass="36821">MGDKPKQDLVAAPAADGSVRHRVGLDEALVPRSSLVAGPAVGKAMRLVAGRHEGLACMVKEMRPAAEGSSGPGRVLVELLPSHEVVEVAAEELGERGDRSRPAAAAAANGSSRPDKQQREGAREGSRDRDRDRDREQERHKERSRDKDRDRNRGGSDEQRHRSSRDRRSRSRSRDRDRERDRQQRSSRDGDPDSSRQRQQHQRQRVLPPSQLWLAQLIRVRVVDKRLGGGKLYLKKGTVLDVAPDGSCELRLEDSRQVVAAHQEQLETVVPKEAGAAVMVVAGQHKGRRGRLLQVSLASGAAALQLVGDMEVVRLQLDDVAQFMGQLEEEEF</sequence>
<dbReference type="GO" id="GO:0000398">
    <property type="term" value="P:mRNA splicing, via spliceosome"/>
    <property type="evidence" value="ECO:0007669"/>
    <property type="project" value="InterPro"/>
</dbReference>
<feature type="compositionally biased region" description="Basic and acidic residues" evidence="1">
    <location>
        <begin position="172"/>
        <end position="196"/>
    </location>
</feature>
<dbReference type="PANTHER" id="PTHR15818:SF2">
    <property type="entry name" value="G-PATCH DOMAIN AND KOW MOTIFS-CONTAINING PROTEIN"/>
    <property type="match status" value="1"/>
</dbReference>
<dbReference type="InterPro" id="IPR045166">
    <property type="entry name" value="Spp2-like"/>
</dbReference>
<dbReference type="PANTHER" id="PTHR15818">
    <property type="entry name" value="G PATCH AND KOW-CONTAINING"/>
    <property type="match status" value="1"/>
</dbReference>
<dbReference type="EMBL" id="FNXT01001215">
    <property type="protein sequence ID" value="SZX74466.1"/>
    <property type="molecule type" value="Genomic_DNA"/>
</dbReference>
<feature type="domain" description="KOW" evidence="2">
    <location>
        <begin position="271"/>
        <end position="298"/>
    </location>
</feature>
<keyword evidence="4" id="KW-1185">Reference proteome</keyword>
<dbReference type="InterPro" id="IPR005824">
    <property type="entry name" value="KOW"/>
</dbReference>
<dbReference type="Pfam" id="PF25088">
    <property type="entry name" value="GPKOW_C"/>
    <property type="match status" value="1"/>
</dbReference>
<organism evidence="3 4">
    <name type="scientific">Tetradesmus obliquus</name>
    <name type="common">Green alga</name>
    <name type="synonym">Acutodesmus obliquus</name>
    <dbReference type="NCBI Taxonomy" id="3088"/>
    <lineage>
        <taxon>Eukaryota</taxon>
        <taxon>Viridiplantae</taxon>
        <taxon>Chlorophyta</taxon>
        <taxon>core chlorophytes</taxon>
        <taxon>Chlorophyceae</taxon>
        <taxon>CS clade</taxon>
        <taxon>Sphaeropleales</taxon>
        <taxon>Scenedesmaceae</taxon>
        <taxon>Tetradesmus</taxon>
    </lineage>
</organism>
<accession>A0A383WCP1</accession>
<proteinExistence type="predicted"/>
<evidence type="ECO:0000313" key="4">
    <source>
        <dbReference type="Proteomes" id="UP000256970"/>
    </source>
</evidence>
<evidence type="ECO:0000256" key="1">
    <source>
        <dbReference type="SAM" id="MobiDB-lite"/>
    </source>
</evidence>
<dbReference type="Gene3D" id="2.30.30.140">
    <property type="match status" value="1"/>
</dbReference>
<feature type="compositionally biased region" description="Basic and acidic residues" evidence="1">
    <location>
        <begin position="113"/>
        <end position="161"/>
    </location>
</feature>
<reference evidence="3 4" key="1">
    <citation type="submission" date="2016-10" db="EMBL/GenBank/DDBJ databases">
        <authorList>
            <person name="Cai Z."/>
        </authorList>
    </citation>
    <scope>NUCLEOTIDE SEQUENCE [LARGE SCALE GENOMIC DNA]</scope>
</reference>
<dbReference type="GO" id="GO:0005681">
    <property type="term" value="C:spliceosomal complex"/>
    <property type="evidence" value="ECO:0007669"/>
    <property type="project" value="TreeGrafter"/>
</dbReference>
<evidence type="ECO:0000259" key="2">
    <source>
        <dbReference type="SMART" id="SM00739"/>
    </source>
</evidence>
<gene>
    <name evidence="3" type="ORF">BQ4739_LOCUS14735</name>
</gene>
<dbReference type="AlphaFoldDB" id="A0A383WCP1"/>
<dbReference type="STRING" id="3088.A0A383WCP1"/>
<dbReference type="Proteomes" id="UP000256970">
    <property type="component" value="Unassembled WGS sequence"/>
</dbReference>